<feature type="signal peptide" evidence="1">
    <location>
        <begin position="1"/>
        <end position="24"/>
    </location>
</feature>
<dbReference type="AlphaFoldDB" id="A0A562Q318"/>
<dbReference type="Pfam" id="PF07589">
    <property type="entry name" value="PEP-CTERM"/>
    <property type="match status" value="1"/>
</dbReference>
<reference evidence="4 5" key="1">
    <citation type="journal article" date="2015" name="Stand. Genomic Sci.">
        <title>Genomic Encyclopedia of Bacterial and Archaeal Type Strains, Phase III: the genomes of soil and plant-associated and newly described type strains.</title>
        <authorList>
            <person name="Whitman W.B."/>
            <person name="Woyke T."/>
            <person name="Klenk H.P."/>
            <person name="Zhou Y."/>
            <person name="Lilburn T.G."/>
            <person name="Beck B.J."/>
            <person name="De Vos P."/>
            <person name="Vandamme P."/>
            <person name="Eisen J.A."/>
            <person name="Garrity G."/>
            <person name="Hugenholtz P."/>
            <person name="Kyrpides N.C."/>
        </authorList>
    </citation>
    <scope>NUCLEOTIDE SEQUENCE [LARGE SCALE GENOMIC DNA]</scope>
    <source>
        <strain evidence="4 5">CGMCC 1.10685</strain>
    </source>
</reference>
<evidence type="ECO:0000256" key="1">
    <source>
        <dbReference type="SAM" id="SignalP"/>
    </source>
</evidence>
<name>A0A562Q318_9BURK</name>
<dbReference type="Proteomes" id="UP000315112">
    <property type="component" value="Unassembled WGS sequence"/>
</dbReference>
<evidence type="ECO:0000313" key="6">
    <source>
        <dbReference type="Proteomes" id="UP000437862"/>
    </source>
</evidence>
<feature type="chain" id="PRO_5044618156" evidence="1">
    <location>
        <begin position="25"/>
        <end position="261"/>
    </location>
</feature>
<dbReference type="Proteomes" id="UP000437862">
    <property type="component" value="Chromosome"/>
</dbReference>
<protein>
    <submittedName>
        <fullName evidence="3">PEP-CTERM sorting domain-containing protein</fullName>
    </submittedName>
    <submittedName>
        <fullName evidence="4">Putative secreted protein with PEP-CTERM sorting signal</fullName>
    </submittedName>
</protein>
<sequence>MKKITAIACLALPALAAYSLPAAAANTLNLTSTALTVSVTDTDLDDGITAGYSARNLKQSGVSTAFTTDGFGVKDKESFAVDTPAIVPMDAMASFNGVQGAIAADGRLGGFSVGMVAPDDILNRPTGHFLDMSFEATQYFVLQPHTTLTFSGSYAFNRTWGTTWVPAEGGHIYLDTSMTLSLHTAGQWVASEDFYFSTEREFTFQLTNDSDVVSEQFVKFSSEADVYTRFVVAEVPEPATWGMMAAGLTLLGLRARRKATA</sequence>
<keyword evidence="1" id="KW-0732">Signal</keyword>
<keyword evidence="6" id="KW-1185">Reference proteome</keyword>
<accession>A0A562Q318</accession>
<evidence type="ECO:0000313" key="3">
    <source>
        <dbReference type="EMBL" id="QGZ41167.1"/>
    </source>
</evidence>
<reference evidence="3 6" key="3">
    <citation type="submission" date="2019-12" db="EMBL/GenBank/DDBJ databases">
        <title>Draft Genome Sequences of Six Type Strains of the Genus Massilia.</title>
        <authorList>
            <person name="Miess H."/>
            <person name="Frediansyah A."/>
            <person name="Goeker M."/>
            <person name="Gross H."/>
        </authorList>
    </citation>
    <scope>NUCLEOTIDE SEQUENCE [LARGE SCALE GENOMIC DNA]</scope>
    <source>
        <strain evidence="3 6">DSM 26639</strain>
    </source>
</reference>
<evidence type="ECO:0000259" key="2">
    <source>
        <dbReference type="Pfam" id="PF07589"/>
    </source>
</evidence>
<evidence type="ECO:0000313" key="4">
    <source>
        <dbReference type="EMBL" id="TWI51099.1"/>
    </source>
</evidence>
<proteinExistence type="predicted"/>
<gene>
    <name evidence="3" type="ORF">GO485_20320</name>
    <name evidence="4" type="ORF">IP92_00081</name>
</gene>
<dbReference type="EMBL" id="CP046904">
    <property type="protein sequence ID" value="QGZ41167.1"/>
    <property type="molecule type" value="Genomic_DNA"/>
</dbReference>
<feature type="domain" description="Ice-binding protein C-terminal" evidence="2">
    <location>
        <begin position="235"/>
        <end position="258"/>
    </location>
</feature>
<dbReference type="RefSeq" id="WP_145872556.1">
    <property type="nucleotide sequence ID" value="NZ_CP046904.1"/>
</dbReference>
<dbReference type="NCBIfam" id="TIGR02595">
    <property type="entry name" value="PEP_CTERM"/>
    <property type="match status" value="1"/>
</dbReference>
<reference evidence="4" key="2">
    <citation type="submission" date="2019-07" db="EMBL/GenBank/DDBJ databases">
        <authorList>
            <person name="Whitman W."/>
            <person name="Huntemann M."/>
            <person name="Clum A."/>
            <person name="Pillay M."/>
            <person name="Palaniappan K."/>
            <person name="Varghese N."/>
            <person name="Mikhailova N."/>
            <person name="Stamatis D."/>
            <person name="Reddy T."/>
            <person name="Daum C."/>
            <person name="Shapiro N."/>
            <person name="Ivanova N."/>
            <person name="Kyrpides N."/>
            <person name="Woyke T."/>
        </authorList>
    </citation>
    <scope>NUCLEOTIDE SEQUENCE</scope>
    <source>
        <strain evidence="4">CGMCC 1.10685</strain>
    </source>
</reference>
<organism evidence="4 5">
    <name type="scientific">Pseudoduganella flava</name>
    <dbReference type="NCBI Taxonomy" id="871742"/>
    <lineage>
        <taxon>Bacteria</taxon>
        <taxon>Pseudomonadati</taxon>
        <taxon>Pseudomonadota</taxon>
        <taxon>Betaproteobacteria</taxon>
        <taxon>Burkholderiales</taxon>
        <taxon>Oxalobacteraceae</taxon>
        <taxon>Telluria group</taxon>
        <taxon>Pseudoduganella</taxon>
    </lineage>
</organism>
<evidence type="ECO:0000313" key="5">
    <source>
        <dbReference type="Proteomes" id="UP000315112"/>
    </source>
</evidence>
<dbReference type="EMBL" id="VLKW01000001">
    <property type="protein sequence ID" value="TWI51099.1"/>
    <property type="molecule type" value="Genomic_DNA"/>
</dbReference>
<dbReference type="InterPro" id="IPR013424">
    <property type="entry name" value="Ice-binding_C"/>
</dbReference>